<comment type="similarity">
    <text evidence="3 7">Belongs to the PTPA-type PPIase family.</text>
</comment>
<feature type="compositionally biased region" description="Low complexity" evidence="8">
    <location>
        <begin position="131"/>
        <end position="151"/>
    </location>
</feature>
<dbReference type="PIRSF" id="PIRSF016325">
    <property type="entry name" value="Phstyr_phstse_ac"/>
    <property type="match status" value="1"/>
</dbReference>
<accession>A0A4P9ZXV2</accession>
<dbReference type="Pfam" id="PF03095">
    <property type="entry name" value="PTPA"/>
    <property type="match status" value="1"/>
</dbReference>
<dbReference type="PANTHER" id="PTHR10012:SF0">
    <property type="entry name" value="SERINE_THREONINE-PROTEIN PHOSPHATASE 2A ACTIVATOR"/>
    <property type="match status" value="1"/>
</dbReference>
<dbReference type="CDD" id="cd04087">
    <property type="entry name" value="PTPA"/>
    <property type="match status" value="1"/>
</dbReference>
<sequence length="356" mass="39863">MNPPGVLADSRIPTVNAAEFKFQAPTKSIRVPEDIPVWLRSRAFDLIMTYLTELNDSVKGTPNSTPCPSSKSIDRVLELLDTIDDYITLIPPDQSAQSRYGNPAFRQFIKHLQQNAAAIHRPLLNESPAITTPASKTTTTTTETTATTTTTTTADEHPALVELVPYLTGSFGNETRIDYGSGHELSFFVWLLCLQRLGYFPPSDRVALVVRVFSRYLDIARRLQLTYRLEPAGSHGVWGLDDYQFIPYIFGSAQFIGSTRYTPAIISENEQAASLAPDYMLMRCIQFIKDIKQGPFFEHSPVLHDISGVPYWTKVNKGLQKMYVGDVLSKFPVVQHLPFGNLIKFEPLSVNCPRPC</sequence>
<dbReference type="AlphaFoldDB" id="A0A4P9ZXV2"/>
<keyword evidence="10" id="KW-1185">Reference proteome</keyword>
<evidence type="ECO:0000256" key="8">
    <source>
        <dbReference type="SAM" id="MobiDB-lite"/>
    </source>
</evidence>
<evidence type="ECO:0000313" key="9">
    <source>
        <dbReference type="EMBL" id="RKP38487.1"/>
    </source>
</evidence>
<dbReference type="GO" id="GO:0005737">
    <property type="term" value="C:cytoplasm"/>
    <property type="evidence" value="ECO:0007669"/>
    <property type="project" value="UniProtKB-SubCell"/>
</dbReference>
<dbReference type="InterPro" id="IPR004327">
    <property type="entry name" value="Phstyr_phstse_ac"/>
</dbReference>
<dbReference type="GO" id="GO:0005634">
    <property type="term" value="C:nucleus"/>
    <property type="evidence" value="ECO:0007669"/>
    <property type="project" value="TreeGrafter"/>
</dbReference>
<dbReference type="GO" id="GO:0007052">
    <property type="term" value="P:mitotic spindle organization"/>
    <property type="evidence" value="ECO:0007669"/>
    <property type="project" value="TreeGrafter"/>
</dbReference>
<dbReference type="EC" id="5.2.1.8" evidence="7"/>
<dbReference type="FunFam" id="1.20.120.1150:FF:000002">
    <property type="entry name" value="Serine/threonine-protein phosphatase 2A activator"/>
    <property type="match status" value="1"/>
</dbReference>
<evidence type="ECO:0000256" key="4">
    <source>
        <dbReference type="ARBA" id="ARBA00022490"/>
    </source>
</evidence>
<evidence type="ECO:0000256" key="1">
    <source>
        <dbReference type="ARBA" id="ARBA00000971"/>
    </source>
</evidence>
<name>A0A4P9ZXV2_9FUNG</name>
<evidence type="ECO:0000313" key="10">
    <source>
        <dbReference type="Proteomes" id="UP000268162"/>
    </source>
</evidence>
<evidence type="ECO:0000256" key="6">
    <source>
        <dbReference type="ARBA" id="ARBA00023235"/>
    </source>
</evidence>
<keyword evidence="4 7" id="KW-0963">Cytoplasm</keyword>
<evidence type="ECO:0000256" key="7">
    <source>
        <dbReference type="RuleBase" id="RU361210"/>
    </source>
</evidence>
<reference evidence="10" key="1">
    <citation type="journal article" date="2018" name="Nat. Microbiol.">
        <title>Leveraging single-cell genomics to expand the fungal tree of life.</title>
        <authorList>
            <person name="Ahrendt S.R."/>
            <person name="Quandt C.A."/>
            <person name="Ciobanu D."/>
            <person name="Clum A."/>
            <person name="Salamov A."/>
            <person name="Andreopoulos B."/>
            <person name="Cheng J.F."/>
            <person name="Woyke T."/>
            <person name="Pelin A."/>
            <person name="Henrissat B."/>
            <person name="Reynolds N.K."/>
            <person name="Benny G.L."/>
            <person name="Smith M.E."/>
            <person name="James T.Y."/>
            <person name="Grigoriev I.V."/>
        </authorList>
    </citation>
    <scope>NUCLEOTIDE SEQUENCE [LARGE SCALE GENOMIC DNA]</scope>
    <source>
        <strain evidence="10">RSA 468</strain>
    </source>
</reference>
<evidence type="ECO:0000256" key="2">
    <source>
        <dbReference type="ARBA" id="ARBA00004496"/>
    </source>
</evidence>
<organism evidence="9 10">
    <name type="scientific">Dimargaris cristalligena</name>
    <dbReference type="NCBI Taxonomy" id="215637"/>
    <lineage>
        <taxon>Eukaryota</taxon>
        <taxon>Fungi</taxon>
        <taxon>Fungi incertae sedis</taxon>
        <taxon>Zoopagomycota</taxon>
        <taxon>Kickxellomycotina</taxon>
        <taxon>Dimargaritomycetes</taxon>
        <taxon>Dimargaritales</taxon>
        <taxon>Dimargaritaceae</taxon>
        <taxon>Dimargaris</taxon>
    </lineage>
</organism>
<dbReference type="InterPro" id="IPR037218">
    <property type="entry name" value="PTPA_sf"/>
</dbReference>
<dbReference type="GO" id="GO:0008160">
    <property type="term" value="F:protein tyrosine phosphatase activator activity"/>
    <property type="evidence" value="ECO:0007669"/>
    <property type="project" value="TreeGrafter"/>
</dbReference>
<dbReference type="GO" id="GO:0000159">
    <property type="term" value="C:protein phosphatase type 2A complex"/>
    <property type="evidence" value="ECO:0007669"/>
    <property type="project" value="TreeGrafter"/>
</dbReference>
<comment type="catalytic activity">
    <reaction evidence="1 7">
        <text>[protein]-peptidylproline (omega=180) = [protein]-peptidylproline (omega=0)</text>
        <dbReference type="Rhea" id="RHEA:16237"/>
        <dbReference type="Rhea" id="RHEA-COMP:10747"/>
        <dbReference type="Rhea" id="RHEA-COMP:10748"/>
        <dbReference type="ChEBI" id="CHEBI:83833"/>
        <dbReference type="ChEBI" id="CHEBI:83834"/>
        <dbReference type="EC" id="5.2.1.8"/>
    </reaction>
</comment>
<feature type="region of interest" description="Disordered" evidence="8">
    <location>
        <begin position="128"/>
        <end position="151"/>
    </location>
</feature>
<proteinExistence type="inferred from homology"/>
<evidence type="ECO:0000256" key="5">
    <source>
        <dbReference type="ARBA" id="ARBA00023110"/>
    </source>
</evidence>
<gene>
    <name evidence="9" type="ORF">BJ085DRAFT_42376</name>
</gene>
<dbReference type="PANTHER" id="PTHR10012">
    <property type="entry name" value="SERINE/THREONINE-PROTEIN PHOSPHATASE 2A REGULATORY SUBUNIT B"/>
    <property type="match status" value="1"/>
</dbReference>
<dbReference type="Gene3D" id="1.20.120.1150">
    <property type="match status" value="1"/>
</dbReference>
<dbReference type="EMBL" id="ML002362">
    <property type="protein sequence ID" value="RKP38487.1"/>
    <property type="molecule type" value="Genomic_DNA"/>
</dbReference>
<comment type="function">
    <text evidence="7">PPIases accelerate the folding of proteins. It catalyzes the cis-trans isomerization of proline imidic peptide bonds in oligopeptides.</text>
</comment>
<dbReference type="GO" id="GO:0003755">
    <property type="term" value="F:peptidyl-prolyl cis-trans isomerase activity"/>
    <property type="evidence" value="ECO:0007669"/>
    <property type="project" value="UniProtKB-KW"/>
</dbReference>
<keyword evidence="6 7" id="KW-0413">Isomerase</keyword>
<comment type="subcellular location">
    <subcellularLocation>
        <location evidence="2 7">Cytoplasm</location>
    </subcellularLocation>
</comment>
<keyword evidence="5 7" id="KW-0697">Rotamase</keyword>
<dbReference type="SUPFAM" id="SSF140984">
    <property type="entry name" value="PTPA-like"/>
    <property type="match status" value="1"/>
</dbReference>
<dbReference type="STRING" id="215637.A0A4P9ZXV2"/>
<dbReference type="InterPro" id="IPR043170">
    <property type="entry name" value="PTPA_C_lid"/>
</dbReference>
<dbReference type="Proteomes" id="UP000268162">
    <property type="component" value="Unassembled WGS sequence"/>
</dbReference>
<evidence type="ECO:0000256" key="3">
    <source>
        <dbReference type="ARBA" id="ARBA00011019"/>
    </source>
</evidence>
<protein>
    <recommendedName>
        <fullName evidence="7">Serine/threonine-protein phosphatase 2A activator</fullName>
        <ecNumber evidence="7">5.2.1.8</ecNumber>
    </recommendedName>
    <alternativeName>
        <fullName evidence="7">Phosphotyrosyl phosphatase activator</fullName>
    </alternativeName>
</protein>